<dbReference type="EMBL" id="MLAK01000574">
    <property type="protein sequence ID" value="OHT11960.1"/>
    <property type="molecule type" value="Genomic_DNA"/>
</dbReference>
<dbReference type="Gene3D" id="3.80.10.10">
    <property type="entry name" value="Ribonuclease Inhibitor"/>
    <property type="match status" value="1"/>
</dbReference>
<dbReference type="OrthoDB" id="10564678at2759"/>
<reference evidence="1" key="1">
    <citation type="submission" date="2016-10" db="EMBL/GenBank/DDBJ databases">
        <authorList>
            <person name="Benchimol M."/>
            <person name="Almeida L.G."/>
            <person name="Vasconcelos A.T."/>
            <person name="Perreira-Neves A."/>
            <person name="Rosa I.A."/>
            <person name="Tasca T."/>
            <person name="Bogo M.R."/>
            <person name="de Souza W."/>
        </authorList>
    </citation>
    <scope>NUCLEOTIDE SEQUENCE [LARGE SCALE GENOMIC DNA]</scope>
    <source>
        <strain evidence="1">K</strain>
    </source>
</reference>
<dbReference type="InterPro" id="IPR032675">
    <property type="entry name" value="LRR_dom_sf"/>
</dbReference>
<dbReference type="Proteomes" id="UP000179807">
    <property type="component" value="Unassembled WGS sequence"/>
</dbReference>
<keyword evidence="2" id="KW-1185">Reference proteome</keyword>
<proteinExistence type="predicted"/>
<sequence>MSVILPSWLNSRIFFLKSQGRLNLSGEKRTDLSALSHPEIEKLLFLMKILDVSKTDITSLDGLSFYKGLAHFYGDYSQISTLRNFRNLRSVTSISLIGTPVSEHPNYKLSLLLVVGQSLKLIDGKLIPKNIRKNAKHYSPIAIDLINAGWMAEWPCPPIDELIELSEKFNIVSSPVMIKPIDIEIFDEDRKKNLYTGEFESTLRKLKKRHEETLKRGQALFGILEDSSSEEEMEEENDEVCDEVSGEVCDEEIAGGNNEAVFNNEIADVLHRKGVELENDQNGSNDDVIVDAVKSLCAQKKI</sequence>
<dbReference type="RefSeq" id="XP_068365096.1">
    <property type="nucleotide sequence ID" value="XM_068500117.1"/>
</dbReference>
<gene>
    <name evidence="1" type="ORF">TRFO_18332</name>
</gene>
<dbReference type="SUPFAM" id="SSF52058">
    <property type="entry name" value="L domain-like"/>
    <property type="match status" value="1"/>
</dbReference>
<evidence type="ECO:0000313" key="1">
    <source>
        <dbReference type="EMBL" id="OHT11960.1"/>
    </source>
</evidence>
<dbReference type="VEuPathDB" id="TrichDB:TRFO_18332"/>
<evidence type="ECO:0000313" key="2">
    <source>
        <dbReference type="Proteomes" id="UP000179807"/>
    </source>
</evidence>
<name>A0A1J4KLZ6_9EUKA</name>
<accession>A0A1J4KLZ6</accession>
<dbReference type="AlphaFoldDB" id="A0A1J4KLZ6"/>
<comment type="caution">
    <text evidence="1">The sequence shown here is derived from an EMBL/GenBank/DDBJ whole genome shotgun (WGS) entry which is preliminary data.</text>
</comment>
<dbReference type="GeneID" id="94834821"/>
<organism evidence="1 2">
    <name type="scientific">Tritrichomonas foetus</name>
    <dbReference type="NCBI Taxonomy" id="1144522"/>
    <lineage>
        <taxon>Eukaryota</taxon>
        <taxon>Metamonada</taxon>
        <taxon>Parabasalia</taxon>
        <taxon>Tritrichomonadida</taxon>
        <taxon>Tritrichomonadidae</taxon>
        <taxon>Tritrichomonas</taxon>
    </lineage>
</organism>
<protein>
    <submittedName>
        <fullName evidence="1">Uncharacterized protein</fullName>
    </submittedName>
</protein>